<dbReference type="InterPro" id="IPR036396">
    <property type="entry name" value="Cyt_P450_sf"/>
</dbReference>
<evidence type="ECO:0000256" key="11">
    <source>
        <dbReference type="ARBA" id="ARBA00023033"/>
    </source>
</evidence>
<dbReference type="CDD" id="cd11069">
    <property type="entry name" value="CYP_FUM15-like"/>
    <property type="match status" value="1"/>
</dbReference>
<dbReference type="GO" id="GO:0004497">
    <property type="term" value="F:monooxygenase activity"/>
    <property type="evidence" value="ECO:0007669"/>
    <property type="project" value="UniProtKB-KW"/>
</dbReference>
<evidence type="ECO:0000256" key="13">
    <source>
        <dbReference type="PIRSR" id="PIRSR602401-1"/>
    </source>
</evidence>
<gene>
    <name evidence="15" type="ORF">SERLADRAFT_459383</name>
</gene>
<keyword evidence="11" id="KW-0503">Monooxygenase</keyword>
<organism>
    <name type="scientific">Serpula lacrymans var. lacrymans (strain S7.9)</name>
    <name type="common">Dry rot fungus</name>
    <dbReference type="NCBI Taxonomy" id="578457"/>
    <lineage>
        <taxon>Eukaryota</taxon>
        <taxon>Fungi</taxon>
        <taxon>Dikarya</taxon>
        <taxon>Basidiomycota</taxon>
        <taxon>Agaricomycotina</taxon>
        <taxon>Agaricomycetes</taxon>
        <taxon>Agaricomycetidae</taxon>
        <taxon>Boletales</taxon>
        <taxon>Coniophorineae</taxon>
        <taxon>Serpulaceae</taxon>
        <taxon>Serpula</taxon>
    </lineage>
</organism>
<keyword evidence="5 13" id="KW-0349">Heme</keyword>
<dbReference type="SUPFAM" id="SSF48264">
    <property type="entry name" value="Cytochrome P450"/>
    <property type="match status" value="1"/>
</dbReference>
<sequence>MVFFSLILQSTLVCAATALCYFVWHRLVAKHPLDNIPGPPAQSLWKGNMGQVFDNNGWDFHQLLADKFGPVSRFYGLFGARRLYVFDPKAMHHIVVKDQYTYEETPMFLETNKLLFGEGLLSTLGEHHRRQRKLLNPVFSISHMRHMVPIFSEITKILRDAIAEKVQDGPQEINMLDWFTRTALELVGQSGLGYSFDELREGYTNPYSHAVKNMLPTLFKLTIWRQFLPLAVKLSSASFRKRLTDIIPWKPLRELRDIVDIMAQTSTTVFEAKKVALQEGDEAVMRQVGQGRDIISILLKANLEAAEEDRLPESELLAQMSTLIFAAMDTTSGALSRTLQTLSSHPKAQETLRAEIRQARAEKGDLTYDDLVNLPYLDAICRETLRLYPPATMVSRTARKDIILPFSKPVKGVDGREMHEVLVPENTSIIISILASNRNREIWGPDALEWKPERWLSPLPQSVTDAQIPGVYSHLMTFLGGGRACIGFKFSQLEMKMVLSLLIESFKFSPAKEIAWTLGGVSSPRVKGSTEAKLELPIIVESVKA</sequence>
<comment type="pathway">
    <text evidence="3">Secondary metabolite biosynthesis; terpenoid biosynthesis.</text>
</comment>
<evidence type="ECO:0000256" key="14">
    <source>
        <dbReference type="SAM" id="SignalP"/>
    </source>
</evidence>
<dbReference type="GO" id="GO:0005506">
    <property type="term" value="F:iron ion binding"/>
    <property type="evidence" value="ECO:0007669"/>
    <property type="project" value="InterPro"/>
</dbReference>
<keyword evidence="14" id="KW-0732">Signal</keyword>
<dbReference type="PANTHER" id="PTHR24305">
    <property type="entry name" value="CYTOCHROME P450"/>
    <property type="match status" value="1"/>
</dbReference>
<dbReference type="HOGENOM" id="CLU_001570_5_11_1"/>
<evidence type="ECO:0008006" key="16">
    <source>
        <dbReference type="Google" id="ProtNLM"/>
    </source>
</evidence>
<dbReference type="PANTHER" id="PTHR24305:SF166">
    <property type="entry name" value="CYTOCHROME P450 12A4, MITOCHONDRIAL-RELATED"/>
    <property type="match status" value="1"/>
</dbReference>
<evidence type="ECO:0000256" key="12">
    <source>
        <dbReference type="ARBA" id="ARBA00023136"/>
    </source>
</evidence>
<evidence type="ECO:0000256" key="9">
    <source>
        <dbReference type="ARBA" id="ARBA00023002"/>
    </source>
</evidence>
<accession>F8NJV4</accession>
<evidence type="ECO:0000256" key="6">
    <source>
        <dbReference type="ARBA" id="ARBA00022692"/>
    </source>
</evidence>
<comment type="cofactor">
    <cofactor evidence="1 13">
        <name>heme</name>
        <dbReference type="ChEBI" id="CHEBI:30413"/>
    </cofactor>
</comment>
<feature type="binding site" description="axial binding residue" evidence="13">
    <location>
        <position position="485"/>
    </location>
    <ligand>
        <name>heme</name>
        <dbReference type="ChEBI" id="CHEBI:30413"/>
    </ligand>
    <ligandPart>
        <name>Fe</name>
        <dbReference type="ChEBI" id="CHEBI:18248"/>
    </ligandPart>
</feature>
<evidence type="ECO:0000256" key="8">
    <source>
        <dbReference type="ARBA" id="ARBA00022989"/>
    </source>
</evidence>
<dbReference type="InterPro" id="IPR001128">
    <property type="entry name" value="Cyt_P450"/>
</dbReference>
<comment type="subcellular location">
    <subcellularLocation>
        <location evidence="2">Membrane</location>
    </subcellularLocation>
</comment>
<dbReference type="Proteomes" id="UP000008064">
    <property type="component" value="Unassembled WGS sequence"/>
</dbReference>
<dbReference type="EMBL" id="GL945430">
    <property type="protein sequence ID" value="EGO28690.1"/>
    <property type="molecule type" value="Genomic_DNA"/>
</dbReference>
<dbReference type="Gene3D" id="1.10.630.10">
    <property type="entry name" value="Cytochrome P450"/>
    <property type="match status" value="1"/>
</dbReference>
<reference evidence="15" key="1">
    <citation type="submission" date="2011-04" db="EMBL/GenBank/DDBJ databases">
        <title>Evolution of plant cell wall degrading machinery underlies the functional diversity of forest fungi.</title>
        <authorList>
            <consortium name="US DOE Joint Genome Institute (JGI-PGF)"/>
            <person name="Eastwood D.C."/>
            <person name="Floudas D."/>
            <person name="Binder M."/>
            <person name="Majcherczyk A."/>
            <person name="Schneider P."/>
            <person name="Aerts A."/>
            <person name="Asiegbu F.O."/>
            <person name="Baker S.E."/>
            <person name="Barry K."/>
            <person name="Bendiksby M."/>
            <person name="Blumentritt M."/>
            <person name="Coutinho P.M."/>
            <person name="Cullen D."/>
            <person name="Cullen D."/>
            <person name="Gathman A."/>
            <person name="Goodell B."/>
            <person name="Henrissat B."/>
            <person name="Ihrmark K."/>
            <person name="Kauserud H."/>
            <person name="Kohler A."/>
            <person name="LaButti K."/>
            <person name="Lapidus A."/>
            <person name="Lavin J.L."/>
            <person name="Lee Y.-H."/>
            <person name="Lindquist E."/>
            <person name="Lilly W."/>
            <person name="Lucas S."/>
            <person name="Morin E."/>
            <person name="Murat C."/>
            <person name="Oguiza J.A."/>
            <person name="Park J."/>
            <person name="Pisabarro A.G."/>
            <person name="Riley R."/>
            <person name="Rosling A."/>
            <person name="Salamov A."/>
            <person name="Schmidt O."/>
            <person name="Schmutz J."/>
            <person name="Skrede I."/>
            <person name="Stenlid J."/>
            <person name="Wiebenga A."/>
            <person name="Xie X."/>
            <person name="Kues U."/>
            <person name="Hibbett D.S."/>
            <person name="Hoffmeister D."/>
            <person name="Hogberg N."/>
            <person name="Martin F."/>
            <person name="Grigoriev I.V."/>
            <person name="Watkinson S.C."/>
        </authorList>
    </citation>
    <scope>NUCLEOTIDE SEQUENCE</scope>
    <source>
        <strain evidence="15">S7.9</strain>
    </source>
</reference>
<feature type="chain" id="PRO_5012090521" description="Cytochrome P450" evidence="14">
    <location>
        <begin position="16"/>
        <end position="545"/>
    </location>
</feature>
<evidence type="ECO:0000256" key="4">
    <source>
        <dbReference type="ARBA" id="ARBA00010617"/>
    </source>
</evidence>
<evidence type="ECO:0000256" key="1">
    <source>
        <dbReference type="ARBA" id="ARBA00001971"/>
    </source>
</evidence>
<comment type="similarity">
    <text evidence="4">Belongs to the cytochrome P450 family.</text>
</comment>
<evidence type="ECO:0000313" key="15">
    <source>
        <dbReference type="EMBL" id="EGO28690.1"/>
    </source>
</evidence>
<dbReference type="InterPro" id="IPR002401">
    <property type="entry name" value="Cyt_P450_E_grp-I"/>
</dbReference>
<dbReference type="GO" id="GO:0020037">
    <property type="term" value="F:heme binding"/>
    <property type="evidence" value="ECO:0007669"/>
    <property type="project" value="InterPro"/>
</dbReference>
<feature type="signal peptide" evidence="14">
    <location>
        <begin position="1"/>
        <end position="15"/>
    </location>
</feature>
<dbReference type="Pfam" id="PF00067">
    <property type="entry name" value="p450"/>
    <property type="match status" value="1"/>
</dbReference>
<evidence type="ECO:0000256" key="10">
    <source>
        <dbReference type="ARBA" id="ARBA00023004"/>
    </source>
</evidence>
<proteinExistence type="inferred from homology"/>
<evidence type="ECO:0000256" key="2">
    <source>
        <dbReference type="ARBA" id="ARBA00004370"/>
    </source>
</evidence>
<name>F8NJV4_SERL9</name>
<dbReference type="PRINTS" id="PR00385">
    <property type="entry name" value="P450"/>
</dbReference>
<protein>
    <recommendedName>
        <fullName evidence="16">Cytochrome P450</fullName>
    </recommendedName>
</protein>
<dbReference type="RefSeq" id="XP_007314889.1">
    <property type="nucleotide sequence ID" value="XM_007314827.1"/>
</dbReference>
<evidence type="ECO:0000256" key="7">
    <source>
        <dbReference type="ARBA" id="ARBA00022723"/>
    </source>
</evidence>
<dbReference type="OrthoDB" id="1470350at2759"/>
<dbReference type="InterPro" id="IPR050121">
    <property type="entry name" value="Cytochrome_P450_monoxygenase"/>
</dbReference>
<keyword evidence="7 13" id="KW-0479">Metal-binding</keyword>
<dbReference type="GeneID" id="18817881"/>
<keyword evidence="12" id="KW-0472">Membrane</keyword>
<dbReference type="PRINTS" id="PR00463">
    <property type="entry name" value="EP450I"/>
</dbReference>
<dbReference type="KEGG" id="sla:SERLADRAFT_459383"/>
<dbReference type="GO" id="GO:0016705">
    <property type="term" value="F:oxidoreductase activity, acting on paired donors, with incorporation or reduction of molecular oxygen"/>
    <property type="evidence" value="ECO:0007669"/>
    <property type="project" value="InterPro"/>
</dbReference>
<evidence type="ECO:0000256" key="5">
    <source>
        <dbReference type="ARBA" id="ARBA00022617"/>
    </source>
</evidence>
<dbReference type="GO" id="GO:0016020">
    <property type="term" value="C:membrane"/>
    <property type="evidence" value="ECO:0007669"/>
    <property type="project" value="UniProtKB-SubCell"/>
</dbReference>
<keyword evidence="6" id="KW-0812">Transmembrane</keyword>
<keyword evidence="10 13" id="KW-0408">Iron</keyword>
<dbReference type="AlphaFoldDB" id="F8NJV4"/>
<keyword evidence="8" id="KW-1133">Transmembrane helix</keyword>
<evidence type="ECO:0000256" key="3">
    <source>
        <dbReference type="ARBA" id="ARBA00004721"/>
    </source>
</evidence>
<keyword evidence="9" id="KW-0560">Oxidoreductase</keyword>